<dbReference type="KEGG" id="eiv:EIN_030850"/>
<dbReference type="Proteomes" id="UP000014680">
    <property type="component" value="Unassembled WGS sequence"/>
</dbReference>
<dbReference type="OrthoDB" id="20747at2759"/>
<organism evidence="1 2">
    <name type="scientific">Entamoeba invadens IP1</name>
    <dbReference type="NCBI Taxonomy" id="370355"/>
    <lineage>
        <taxon>Eukaryota</taxon>
        <taxon>Amoebozoa</taxon>
        <taxon>Evosea</taxon>
        <taxon>Archamoebae</taxon>
        <taxon>Mastigamoebida</taxon>
        <taxon>Entamoebidae</taxon>
        <taxon>Entamoeba</taxon>
    </lineage>
</organism>
<dbReference type="EMBL" id="KB206969">
    <property type="protein sequence ID" value="ELP86404.1"/>
    <property type="molecule type" value="Genomic_DNA"/>
</dbReference>
<accession>A0A0A1TY54</accession>
<gene>
    <name evidence="1" type="ORF">EIN_030850</name>
</gene>
<dbReference type="RefSeq" id="XP_004185750.1">
    <property type="nucleotide sequence ID" value="XM_004185702.1"/>
</dbReference>
<proteinExistence type="predicted"/>
<reference evidence="1 2" key="1">
    <citation type="submission" date="2012-10" db="EMBL/GenBank/DDBJ databases">
        <authorList>
            <person name="Zafar N."/>
            <person name="Inman J."/>
            <person name="Hall N."/>
            <person name="Lorenzi H."/>
            <person name="Caler E."/>
        </authorList>
    </citation>
    <scope>NUCLEOTIDE SEQUENCE [LARGE SCALE GENOMIC DNA]</scope>
    <source>
        <strain evidence="1 2">IP1</strain>
    </source>
</reference>
<sequence length="189" mass="21925">MNDLSMQTLTKQKCQCIICQRSDALIRQDDKMKTTKICVMVLKALQELNPTQEYFSLKEDIFKFIKAHWHILSFIKPFTSQKWRKAILDAFNHCTSIQSGKGICKSRGFYKLKSSENSKESSVEAPQYKNELISSAIILQKSLEENVRVLSNAQMNFFVCQRVDVNYHINSLMSSIFKTQKFIEFACNL</sequence>
<dbReference type="Gene3D" id="3.90.980.20">
    <property type="match status" value="1"/>
</dbReference>
<protein>
    <submittedName>
        <fullName evidence="1">Uncharacterized protein</fullName>
    </submittedName>
</protein>
<dbReference type="VEuPathDB" id="AmoebaDB:EIN_030850"/>
<evidence type="ECO:0000313" key="2">
    <source>
        <dbReference type="Proteomes" id="UP000014680"/>
    </source>
</evidence>
<name>A0A0A1TY54_ENTIV</name>
<evidence type="ECO:0000313" key="1">
    <source>
        <dbReference type="EMBL" id="ELP86404.1"/>
    </source>
</evidence>
<dbReference type="GeneID" id="14885439"/>
<keyword evidence="2" id="KW-1185">Reference proteome</keyword>
<dbReference type="AlphaFoldDB" id="A0A0A1TY54"/>